<gene>
    <name evidence="1" type="ORF">TVAG_254520</name>
</gene>
<keyword evidence="2" id="KW-1185">Reference proteome</keyword>
<sequence>MSFSPNISQSIQEQSFKTLEELQKITFNNQRLEQLAIEYLSFLKSSDAINVDIKAINNKIAEHGVDLAFLNKISNIRNFAFKLGQICKIPYYNGLKQKTLTYKFFEIFWGVIEPHIKEAYEQAKLDNVS</sequence>
<dbReference type="AlphaFoldDB" id="A2DMW9"/>
<name>A2DMW9_TRIV3</name>
<protein>
    <submittedName>
        <fullName evidence="1">Uncharacterized protein</fullName>
    </submittedName>
</protein>
<evidence type="ECO:0000313" key="2">
    <source>
        <dbReference type="Proteomes" id="UP000001542"/>
    </source>
</evidence>
<organism evidence="1 2">
    <name type="scientific">Trichomonas vaginalis (strain ATCC PRA-98 / G3)</name>
    <dbReference type="NCBI Taxonomy" id="412133"/>
    <lineage>
        <taxon>Eukaryota</taxon>
        <taxon>Metamonada</taxon>
        <taxon>Parabasalia</taxon>
        <taxon>Trichomonadida</taxon>
        <taxon>Trichomonadidae</taxon>
        <taxon>Trichomonas</taxon>
    </lineage>
</organism>
<dbReference type="InParanoid" id="A2DMW9"/>
<dbReference type="VEuPathDB" id="TrichDB:TVAG_254520"/>
<evidence type="ECO:0000313" key="1">
    <source>
        <dbReference type="EMBL" id="EAY18340.1"/>
    </source>
</evidence>
<dbReference type="Proteomes" id="UP000001542">
    <property type="component" value="Unassembled WGS sequence"/>
</dbReference>
<reference evidence="1" key="2">
    <citation type="journal article" date="2007" name="Science">
        <title>Draft genome sequence of the sexually transmitted pathogen Trichomonas vaginalis.</title>
        <authorList>
            <person name="Carlton J.M."/>
            <person name="Hirt R.P."/>
            <person name="Silva J.C."/>
            <person name="Delcher A.L."/>
            <person name="Schatz M."/>
            <person name="Zhao Q."/>
            <person name="Wortman J.R."/>
            <person name="Bidwell S.L."/>
            <person name="Alsmark U.C.M."/>
            <person name="Besteiro S."/>
            <person name="Sicheritz-Ponten T."/>
            <person name="Noel C.J."/>
            <person name="Dacks J.B."/>
            <person name="Foster P.G."/>
            <person name="Simillion C."/>
            <person name="Van de Peer Y."/>
            <person name="Miranda-Saavedra D."/>
            <person name="Barton G.J."/>
            <person name="Westrop G.D."/>
            <person name="Mueller S."/>
            <person name="Dessi D."/>
            <person name="Fiori P.L."/>
            <person name="Ren Q."/>
            <person name="Paulsen I."/>
            <person name="Zhang H."/>
            <person name="Bastida-Corcuera F.D."/>
            <person name="Simoes-Barbosa A."/>
            <person name="Brown M.T."/>
            <person name="Hayes R.D."/>
            <person name="Mukherjee M."/>
            <person name="Okumura C.Y."/>
            <person name="Schneider R."/>
            <person name="Smith A.J."/>
            <person name="Vanacova S."/>
            <person name="Villalvazo M."/>
            <person name="Haas B.J."/>
            <person name="Pertea M."/>
            <person name="Feldblyum T.V."/>
            <person name="Utterback T.R."/>
            <person name="Shu C.L."/>
            <person name="Osoegawa K."/>
            <person name="de Jong P.J."/>
            <person name="Hrdy I."/>
            <person name="Horvathova L."/>
            <person name="Zubacova Z."/>
            <person name="Dolezal P."/>
            <person name="Malik S.B."/>
            <person name="Logsdon J.M. Jr."/>
            <person name="Henze K."/>
            <person name="Gupta A."/>
            <person name="Wang C.C."/>
            <person name="Dunne R.L."/>
            <person name="Upcroft J.A."/>
            <person name="Upcroft P."/>
            <person name="White O."/>
            <person name="Salzberg S.L."/>
            <person name="Tang P."/>
            <person name="Chiu C.-H."/>
            <person name="Lee Y.-S."/>
            <person name="Embley T.M."/>
            <person name="Coombs G.H."/>
            <person name="Mottram J.C."/>
            <person name="Tachezy J."/>
            <person name="Fraser-Liggett C.M."/>
            <person name="Johnson P.J."/>
        </authorList>
    </citation>
    <scope>NUCLEOTIDE SEQUENCE [LARGE SCALE GENOMIC DNA]</scope>
    <source>
        <strain evidence="1">G3</strain>
    </source>
</reference>
<dbReference type="EMBL" id="DS113220">
    <property type="protein sequence ID" value="EAY18340.1"/>
    <property type="molecule type" value="Genomic_DNA"/>
</dbReference>
<proteinExistence type="predicted"/>
<reference evidence="1" key="1">
    <citation type="submission" date="2006-10" db="EMBL/GenBank/DDBJ databases">
        <authorList>
            <person name="Amadeo P."/>
            <person name="Zhao Q."/>
            <person name="Wortman J."/>
            <person name="Fraser-Liggett C."/>
            <person name="Carlton J."/>
        </authorList>
    </citation>
    <scope>NUCLEOTIDE SEQUENCE</scope>
    <source>
        <strain evidence="1">G3</strain>
    </source>
</reference>
<dbReference type="SMR" id="A2DMW9"/>
<accession>A2DMW9</accession>